<feature type="domain" description="Carrier" evidence="1">
    <location>
        <begin position="112"/>
        <end position="166"/>
    </location>
</feature>
<dbReference type="InterPro" id="IPR009081">
    <property type="entry name" value="PP-bd_ACP"/>
</dbReference>
<comment type="caution">
    <text evidence="2">The sequence shown here is derived from an EMBL/GenBank/DDBJ whole genome shotgun (WGS) entry which is preliminary data.</text>
</comment>
<dbReference type="Pfam" id="PF00550">
    <property type="entry name" value="PP-binding"/>
    <property type="match status" value="1"/>
</dbReference>
<gene>
    <name evidence="2" type="primary">acpP_2</name>
    <name evidence="2" type="ORF">CLPUN_17400</name>
</gene>
<dbReference type="STRING" id="29367.CLPUN_17400"/>
<dbReference type="NCBIfam" id="TIGR04076">
    <property type="entry name" value="TIGR04076 family protein"/>
    <property type="match status" value="1"/>
</dbReference>
<evidence type="ECO:0000313" key="2">
    <source>
        <dbReference type="EMBL" id="OOM79013.1"/>
    </source>
</evidence>
<dbReference type="InterPro" id="IPR023811">
    <property type="entry name" value="CHP04076"/>
</dbReference>
<proteinExistence type="predicted"/>
<protein>
    <submittedName>
        <fullName evidence="2">Acyl carrier protein</fullName>
    </submittedName>
</protein>
<accession>A0A1S8TMM0</accession>
<dbReference type="Proteomes" id="UP000190890">
    <property type="component" value="Unassembled WGS sequence"/>
</dbReference>
<evidence type="ECO:0000259" key="1">
    <source>
        <dbReference type="Pfam" id="PF00550"/>
    </source>
</evidence>
<reference evidence="2 3" key="1">
    <citation type="submission" date="2016-05" db="EMBL/GenBank/DDBJ databases">
        <title>Microbial solvent formation.</title>
        <authorList>
            <person name="Poehlein A."/>
            <person name="Montoya Solano J.D."/>
            <person name="Flitsch S."/>
            <person name="Krabben P."/>
            <person name="Duerre P."/>
            <person name="Daniel R."/>
        </authorList>
    </citation>
    <scope>NUCLEOTIDE SEQUENCE [LARGE SCALE GENOMIC DNA]</scope>
    <source>
        <strain evidence="2 3">DSM 2619</strain>
    </source>
</reference>
<dbReference type="SUPFAM" id="SSF47336">
    <property type="entry name" value="ACP-like"/>
    <property type="match status" value="1"/>
</dbReference>
<dbReference type="OrthoDB" id="5518200at2"/>
<dbReference type="EMBL" id="LZZM01000113">
    <property type="protein sequence ID" value="OOM79013.1"/>
    <property type="molecule type" value="Genomic_DNA"/>
</dbReference>
<dbReference type="InterPro" id="IPR036736">
    <property type="entry name" value="ACP-like_sf"/>
</dbReference>
<dbReference type="AlphaFoldDB" id="A0A1S8TMM0"/>
<name>A0A1S8TMM0_9CLOT</name>
<dbReference type="RefSeq" id="WP_077846910.1">
    <property type="nucleotide sequence ID" value="NZ_LZZM01000113.1"/>
</dbReference>
<sequence>MSVNFKLKVKKVSGFCHYGFKEGQEIVLNGLHTPKEGFCGGAYHALFPYLNMLNFGGKLPSTDIINATCADGGKVIFEIKVEQGKEEVNIMNAEKRSGLEAYTEIKNTLIKIGIDEDNIKPESILSTDIDMDSTEVVELIIHIEKNFGLSFESCELKDYTISQLSEEICSRLGAQ</sequence>
<organism evidence="2 3">
    <name type="scientific">Clostridium puniceum</name>
    <dbReference type="NCBI Taxonomy" id="29367"/>
    <lineage>
        <taxon>Bacteria</taxon>
        <taxon>Bacillati</taxon>
        <taxon>Bacillota</taxon>
        <taxon>Clostridia</taxon>
        <taxon>Eubacteriales</taxon>
        <taxon>Clostridiaceae</taxon>
        <taxon>Clostridium</taxon>
    </lineage>
</organism>
<dbReference type="Gene3D" id="1.10.1200.10">
    <property type="entry name" value="ACP-like"/>
    <property type="match status" value="1"/>
</dbReference>
<keyword evidence="3" id="KW-1185">Reference proteome</keyword>
<evidence type="ECO:0000313" key="3">
    <source>
        <dbReference type="Proteomes" id="UP000190890"/>
    </source>
</evidence>